<dbReference type="EMBL" id="BPQB01000026">
    <property type="protein sequence ID" value="GJE92433.1"/>
    <property type="molecule type" value="Genomic_DNA"/>
</dbReference>
<dbReference type="OrthoDB" id="5401396at2759"/>
<reference evidence="2 3" key="1">
    <citation type="submission" date="2021-08" db="EMBL/GenBank/DDBJ databases">
        <title>Draft Genome Sequence of Phanerochaete sordida strain YK-624.</title>
        <authorList>
            <person name="Mori T."/>
            <person name="Dohra H."/>
            <person name="Suzuki T."/>
            <person name="Kawagishi H."/>
            <person name="Hirai H."/>
        </authorList>
    </citation>
    <scope>NUCLEOTIDE SEQUENCE [LARGE SCALE GENOMIC DNA]</scope>
    <source>
        <strain evidence="2 3">YK-624</strain>
    </source>
</reference>
<evidence type="ECO:0000256" key="1">
    <source>
        <dbReference type="SAM" id="SignalP"/>
    </source>
</evidence>
<dbReference type="Proteomes" id="UP000703269">
    <property type="component" value="Unassembled WGS sequence"/>
</dbReference>
<proteinExistence type="predicted"/>
<feature type="signal peptide" evidence="1">
    <location>
        <begin position="1"/>
        <end position="21"/>
    </location>
</feature>
<feature type="chain" id="PRO_5040373018" evidence="1">
    <location>
        <begin position="22"/>
        <end position="128"/>
    </location>
</feature>
<keyword evidence="1" id="KW-0732">Signal</keyword>
<protein>
    <submittedName>
        <fullName evidence="2">Uncharacterized protein</fullName>
    </submittedName>
</protein>
<dbReference type="Gene3D" id="2.60.20.10">
    <property type="entry name" value="Crystallins"/>
    <property type="match status" value="1"/>
</dbReference>
<evidence type="ECO:0000313" key="3">
    <source>
        <dbReference type="Proteomes" id="UP000703269"/>
    </source>
</evidence>
<dbReference type="AlphaFoldDB" id="A0A9P3GAH1"/>
<gene>
    <name evidence="2" type="ORF">PsYK624_085870</name>
</gene>
<sequence length="128" mass="13109">MQFTLISALFAVAAVLSGAAATPVEIKARVGNSTDAAQAGLFVCTDAGFSGNCENVGFGNAQCVVFPGAFQNDISAIGPPTGWVCDAYTDFSCNGDGLGDITFPGISDLGDGNTNYNDRLNSFICFST</sequence>
<accession>A0A9P3GAH1</accession>
<keyword evidence="3" id="KW-1185">Reference proteome</keyword>
<comment type="caution">
    <text evidence="2">The sequence shown here is derived from an EMBL/GenBank/DDBJ whole genome shotgun (WGS) entry which is preliminary data.</text>
</comment>
<evidence type="ECO:0000313" key="2">
    <source>
        <dbReference type="EMBL" id="GJE92433.1"/>
    </source>
</evidence>
<name>A0A9P3GAH1_9APHY</name>
<organism evidence="2 3">
    <name type="scientific">Phanerochaete sordida</name>
    <dbReference type="NCBI Taxonomy" id="48140"/>
    <lineage>
        <taxon>Eukaryota</taxon>
        <taxon>Fungi</taxon>
        <taxon>Dikarya</taxon>
        <taxon>Basidiomycota</taxon>
        <taxon>Agaricomycotina</taxon>
        <taxon>Agaricomycetes</taxon>
        <taxon>Polyporales</taxon>
        <taxon>Phanerochaetaceae</taxon>
        <taxon>Phanerochaete</taxon>
    </lineage>
</organism>